<evidence type="ECO:0000256" key="4">
    <source>
        <dbReference type="ARBA" id="ARBA00022656"/>
    </source>
</evidence>
<reference evidence="12" key="1">
    <citation type="submission" date="2025-08" db="UniProtKB">
        <authorList>
            <consortium name="Ensembl"/>
        </authorList>
    </citation>
    <scope>IDENTIFICATION</scope>
</reference>
<keyword evidence="11" id="KW-0732">Signal</keyword>
<evidence type="ECO:0000256" key="9">
    <source>
        <dbReference type="ARBA" id="ARBA00023026"/>
    </source>
</evidence>
<protein>
    <recommendedName>
        <fullName evidence="11">NAD(P)(+)--arginine ADP-ribosyltransferase</fullName>
        <ecNumber evidence="11">2.4.2.31</ecNumber>
    </recommendedName>
    <alternativeName>
        <fullName evidence="11">Mono(ADP-ribosyl)transferase</fullName>
    </alternativeName>
</protein>
<dbReference type="Pfam" id="PF01129">
    <property type="entry name" value="ART"/>
    <property type="match status" value="1"/>
</dbReference>
<keyword evidence="8 11" id="KW-0521">NADP</keyword>
<comment type="subcellular location">
    <subcellularLocation>
        <location evidence="1">Secreted</location>
    </subcellularLocation>
</comment>
<reference evidence="12" key="2">
    <citation type="submission" date="2025-09" db="UniProtKB">
        <authorList>
            <consortium name="Ensembl"/>
        </authorList>
    </citation>
    <scope>IDENTIFICATION</scope>
</reference>
<keyword evidence="4" id="KW-0800">Toxin</keyword>
<dbReference type="InterPro" id="IPR050999">
    <property type="entry name" value="ADP-ribosyltransferase_ARG"/>
</dbReference>
<dbReference type="Ensembl" id="ENSPLAT00000018189.1">
    <property type="protein sequence ID" value="ENSPLAP00000010934.1"/>
    <property type="gene ID" value="ENSPLAG00000013955.1"/>
</dbReference>
<evidence type="ECO:0000256" key="8">
    <source>
        <dbReference type="ARBA" id="ARBA00022857"/>
    </source>
</evidence>
<proteinExistence type="inferred from homology"/>
<evidence type="ECO:0000256" key="5">
    <source>
        <dbReference type="ARBA" id="ARBA00022676"/>
    </source>
</evidence>
<evidence type="ECO:0000256" key="2">
    <source>
        <dbReference type="ARBA" id="ARBA00009558"/>
    </source>
</evidence>
<keyword evidence="9" id="KW-0843">Virulence</keyword>
<comment type="similarity">
    <text evidence="2 11">Belongs to the Arg-specific ADP-ribosyltransferase family.</text>
</comment>
<name>A0A3B3UE45_9TELE</name>
<dbReference type="PANTHER" id="PTHR10339:SF25">
    <property type="entry name" value="SECRETED EXOENZYME S"/>
    <property type="match status" value="1"/>
</dbReference>
<dbReference type="GO" id="GO:0016779">
    <property type="term" value="F:nucleotidyltransferase activity"/>
    <property type="evidence" value="ECO:0007669"/>
    <property type="project" value="UniProtKB-KW"/>
</dbReference>
<keyword evidence="5 11" id="KW-0328">Glycosyltransferase</keyword>
<keyword evidence="7" id="KW-0548">Nucleotidyltransferase</keyword>
<dbReference type="Gene3D" id="3.90.176.10">
    <property type="entry name" value="Toxin ADP-ribosyltransferase, Chain A, domain 1"/>
    <property type="match status" value="1"/>
</dbReference>
<keyword evidence="6 11" id="KW-0808">Transferase</keyword>
<dbReference type="GO" id="GO:0090729">
    <property type="term" value="F:toxin activity"/>
    <property type="evidence" value="ECO:0007669"/>
    <property type="project" value="UniProtKB-KW"/>
</dbReference>
<dbReference type="PANTHER" id="PTHR10339">
    <property type="entry name" value="ADP-RIBOSYLTRANSFERASE"/>
    <property type="match status" value="1"/>
</dbReference>
<dbReference type="PRINTS" id="PR00970">
    <property type="entry name" value="RIBTRNSFRASE"/>
</dbReference>
<organism evidence="12 13">
    <name type="scientific">Poecilia latipinna</name>
    <name type="common">sailfin molly</name>
    <dbReference type="NCBI Taxonomy" id="48699"/>
    <lineage>
        <taxon>Eukaryota</taxon>
        <taxon>Metazoa</taxon>
        <taxon>Chordata</taxon>
        <taxon>Craniata</taxon>
        <taxon>Vertebrata</taxon>
        <taxon>Euteleostomi</taxon>
        <taxon>Actinopterygii</taxon>
        <taxon>Neopterygii</taxon>
        <taxon>Teleostei</taxon>
        <taxon>Neoteleostei</taxon>
        <taxon>Acanthomorphata</taxon>
        <taxon>Ovalentaria</taxon>
        <taxon>Atherinomorphae</taxon>
        <taxon>Cyprinodontiformes</taxon>
        <taxon>Poeciliidae</taxon>
        <taxon>Poeciliinae</taxon>
        <taxon>Poecilia</taxon>
    </lineage>
</organism>
<dbReference type="Proteomes" id="UP000261500">
    <property type="component" value="Unplaced"/>
</dbReference>
<evidence type="ECO:0000256" key="7">
    <source>
        <dbReference type="ARBA" id="ARBA00022695"/>
    </source>
</evidence>
<comment type="catalytic activity">
    <reaction evidence="10 11">
        <text>L-arginyl-[protein] + NAD(+) = N(omega)-(ADP-D-ribosyl)-L-arginyl-[protein] + nicotinamide + H(+)</text>
        <dbReference type="Rhea" id="RHEA:19149"/>
        <dbReference type="Rhea" id="RHEA-COMP:10532"/>
        <dbReference type="Rhea" id="RHEA-COMP:15087"/>
        <dbReference type="ChEBI" id="CHEBI:15378"/>
        <dbReference type="ChEBI" id="CHEBI:17154"/>
        <dbReference type="ChEBI" id="CHEBI:29965"/>
        <dbReference type="ChEBI" id="CHEBI:57540"/>
        <dbReference type="ChEBI" id="CHEBI:142554"/>
        <dbReference type="EC" id="2.4.2.31"/>
    </reaction>
</comment>
<evidence type="ECO:0000256" key="11">
    <source>
        <dbReference type="RuleBase" id="RU361228"/>
    </source>
</evidence>
<evidence type="ECO:0000313" key="12">
    <source>
        <dbReference type="Ensembl" id="ENSPLAP00000010934.1"/>
    </source>
</evidence>
<keyword evidence="13" id="KW-1185">Reference proteome</keyword>
<dbReference type="GeneTree" id="ENSGT01030000234601"/>
<dbReference type="InterPro" id="IPR000768">
    <property type="entry name" value="ART"/>
</dbReference>
<accession>A0A3B3UE45</accession>
<feature type="signal peptide" evidence="11">
    <location>
        <begin position="1"/>
        <end position="23"/>
    </location>
</feature>
<feature type="chain" id="PRO_5017102402" description="NAD(P)(+)--arginine ADP-ribosyltransferase" evidence="11">
    <location>
        <begin position="24"/>
        <end position="283"/>
    </location>
</feature>
<dbReference type="SUPFAM" id="SSF56399">
    <property type="entry name" value="ADP-ribosylation"/>
    <property type="match status" value="1"/>
</dbReference>
<dbReference type="GO" id="GO:0106274">
    <property type="term" value="F:NAD+-protein-arginine ADP-ribosyltransferase activity"/>
    <property type="evidence" value="ECO:0007669"/>
    <property type="project" value="UniProtKB-EC"/>
</dbReference>
<keyword evidence="11" id="KW-0520">NAD</keyword>
<evidence type="ECO:0000256" key="3">
    <source>
        <dbReference type="ARBA" id="ARBA00022525"/>
    </source>
</evidence>
<evidence type="ECO:0000256" key="1">
    <source>
        <dbReference type="ARBA" id="ARBA00004613"/>
    </source>
</evidence>
<evidence type="ECO:0000313" key="13">
    <source>
        <dbReference type="Proteomes" id="UP000261500"/>
    </source>
</evidence>
<dbReference type="EC" id="2.4.2.31" evidence="11"/>
<evidence type="ECO:0000256" key="10">
    <source>
        <dbReference type="ARBA" id="ARBA00047597"/>
    </source>
</evidence>
<dbReference type="GO" id="GO:0003950">
    <property type="term" value="F:NAD+ poly-ADP-ribosyltransferase activity"/>
    <property type="evidence" value="ECO:0007669"/>
    <property type="project" value="TreeGrafter"/>
</dbReference>
<dbReference type="GO" id="GO:0005576">
    <property type="term" value="C:extracellular region"/>
    <property type="evidence" value="ECO:0007669"/>
    <property type="project" value="UniProtKB-SubCell"/>
</dbReference>
<keyword evidence="3" id="KW-0964">Secreted</keyword>
<dbReference type="AlphaFoldDB" id="A0A3B3UE45"/>
<sequence length="283" mass="32697">MFGRGILLLDTLIFSFFYSQVVSDVKLVDPTSPVIDDRYDGCRKEALEKFTPDLFKEEFGKNEKLKKIWRTCEDWRKNSNCTSQIPGVTEDHTSALFIYHYVDEPFLKELNNAMETMMVNVTTYEKDFHFKALHFLLMDSMTLLKPKECREVYVILADGEKVPKINSKVRFASFTKVESDLRSIDLYGLTILKIKTCFYVNLGDQLCLKNLGIILLSPAEVFTVERIDKKTTEDDDEYTEVVLSHLDLQSNHNCVMFSRSGADISTHLFLPLLVALPLYYMCL</sequence>
<evidence type="ECO:0000256" key="6">
    <source>
        <dbReference type="ARBA" id="ARBA00022679"/>
    </source>
</evidence>